<gene>
    <name evidence="2" type="ORF">CEK71_22080</name>
</gene>
<organism evidence="2 3">
    <name type="scientific">Methylovulum psychrotolerans</name>
    <dbReference type="NCBI Taxonomy" id="1704499"/>
    <lineage>
        <taxon>Bacteria</taxon>
        <taxon>Pseudomonadati</taxon>
        <taxon>Pseudomonadota</taxon>
        <taxon>Gammaproteobacteria</taxon>
        <taxon>Methylococcales</taxon>
        <taxon>Methylococcaceae</taxon>
        <taxon>Methylovulum</taxon>
    </lineage>
</organism>
<evidence type="ECO:0000313" key="3">
    <source>
        <dbReference type="Proteomes" id="UP000197019"/>
    </source>
</evidence>
<feature type="transmembrane region" description="Helical" evidence="1">
    <location>
        <begin position="91"/>
        <end position="110"/>
    </location>
</feature>
<dbReference type="RefSeq" id="WP_088621388.1">
    <property type="nucleotide sequence ID" value="NZ_CP022129.1"/>
</dbReference>
<sequence>MKALYAKRNRPYLHTLVFVLLVSLVSLIISATCTMPMPSVVTAMSGHMPGCPESVTFENSPKDMHDCALKPCLDSQDNSPSYLTRLTQPDLPVFILSLIGTFLFLFPDVTQPLVFATLHKPFGWP</sequence>
<proteinExistence type="predicted"/>
<keyword evidence="1" id="KW-0472">Membrane</keyword>
<dbReference type="OrthoDB" id="5573961at2"/>
<reference evidence="2 3" key="1">
    <citation type="submission" date="2017-06" db="EMBL/GenBank/DDBJ databases">
        <title>Genome Sequencing of the methanotroph Methylovulum psychrotolerants str. HV10-M2 isolated from a high-altitude environment.</title>
        <authorList>
            <person name="Mateos-Rivera A."/>
        </authorList>
    </citation>
    <scope>NUCLEOTIDE SEQUENCE [LARGE SCALE GENOMIC DNA]</scope>
    <source>
        <strain evidence="2 3">HV10_M2</strain>
    </source>
</reference>
<dbReference type="EMBL" id="CP022129">
    <property type="protein sequence ID" value="ASF48526.1"/>
    <property type="molecule type" value="Genomic_DNA"/>
</dbReference>
<keyword evidence="3" id="KW-1185">Reference proteome</keyword>
<feature type="transmembrane region" description="Helical" evidence="1">
    <location>
        <begin position="12"/>
        <end position="31"/>
    </location>
</feature>
<keyword evidence="1" id="KW-1133">Transmembrane helix</keyword>
<name>A0A1Z4C4P0_9GAMM</name>
<dbReference type="Proteomes" id="UP000197019">
    <property type="component" value="Chromosome"/>
</dbReference>
<protein>
    <submittedName>
        <fullName evidence="2">Uncharacterized protein</fullName>
    </submittedName>
</protein>
<evidence type="ECO:0000256" key="1">
    <source>
        <dbReference type="SAM" id="Phobius"/>
    </source>
</evidence>
<dbReference type="AlphaFoldDB" id="A0A1Z4C4P0"/>
<keyword evidence="1" id="KW-0812">Transmembrane</keyword>
<dbReference type="KEGG" id="mpsy:CEK71_22080"/>
<evidence type="ECO:0000313" key="2">
    <source>
        <dbReference type="EMBL" id="ASF48526.1"/>
    </source>
</evidence>
<accession>A0A1Z4C4P0</accession>